<proteinExistence type="predicted"/>
<organism evidence="1 2">
    <name type="scientific">Racocetra fulgida</name>
    <dbReference type="NCBI Taxonomy" id="60492"/>
    <lineage>
        <taxon>Eukaryota</taxon>
        <taxon>Fungi</taxon>
        <taxon>Fungi incertae sedis</taxon>
        <taxon>Mucoromycota</taxon>
        <taxon>Glomeromycotina</taxon>
        <taxon>Glomeromycetes</taxon>
        <taxon>Diversisporales</taxon>
        <taxon>Gigasporaceae</taxon>
        <taxon>Racocetra</taxon>
    </lineage>
</organism>
<comment type="caution">
    <text evidence="1">The sequence shown here is derived from an EMBL/GenBank/DDBJ whole genome shotgun (WGS) entry which is preliminary data.</text>
</comment>
<evidence type="ECO:0000313" key="1">
    <source>
        <dbReference type="EMBL" id="CAG8509254.1"/>
    </source>
</evidence>
<dbReference type="Proteomes" id="UP000789396">
    <property type="component" value="Unassembled WGS sequence"/>
</dbReference>
<sequence length="116" mass="13383">MSETDIQYENLQIENSFETDDLDLAESIITEQTNELTNTSEKTELSSGSLNSREASWVWEHFSKEYNTKNELKSLICTICCLKYKPTNTPETLGKHLYNKHSNLVGNRQSTLEKFI</sequence>
<gene>
    <name evidence="1" type="ORF">RFULGI_LOCUS2816</name>
</gene>
<dbReference type="AlphaFoldDB" id="A0A9N8ZW43"/>
<accession>A0A9N8ZW43</accession>
<name>A0A9N8ZW43_9GLOM</name>
<dbReference type="EMBL" id="CAJVPZ010002263">
    <property type="protein sequence ID" value="CAG8509254.1"/>
    <property type="molecule type" value="Genomic_DNA"/>
</dbReference>
<reference evidence="1" key="1">
    <citation type="submission" date="2021-06" db="EMBL/GenBank/DDBJ databases">
        <authorList>
            <person name="Kallberg Y."/>
            <person name="Tangrot J."/>
            <person name="Rosling A."/>
        </authorList>
    </citation>
    <scope>NUCLEOTIDE SEQUENCE</scope>
    <source>
        <strain evidence="1">IN212</strain>
    </source>
</reference>
<protein>
    <submittedName>
        <fullName evidence="1">10152_t:CDS:1</fullName>
    </submittedName>
</protein>
<feature type="non-terminal residue" evidence="1">
    <location>
        <position position="116"/>
    </location>
</feature>
<dbReference type="OrthoDB" id="2408635at2759"/>
<evidence type="ECO:0000313" key="2">
    <source>
        <dbReference type="Proteomes" id="UP000789396"/>
    </source>
</evidence>
<feature type="non-terminal residue" evidence="1">
    <location>
        <position position="1"/>
    </location>
</feature>
<keyword evidence="2" id="KW-1185">Reference proteome</keyword>